<name>A0A2U8WMR7_9HYPH</name>
<feature type="region of interest" description="Disordered" evidence="1">
    <location>
        <begin position="1"/>
        <end position="31"/>
    </location>
</feature>
<dbReference type="Proteomes" id="UP000245444">
    <property type="component" value="Chromosome"/>
</dbReference>
<dbReference type="PANTHER" id="PTHR33055">
    <property type="entry name" value="TRANSPOSASE FOR INSERTION SEQUENCE ELEMENT IS1111A"/>
    <property type="match status" value="1"/>
</dbReference>
<dbReference type="KEGG" id="mtea:DK419_14565"/>
<dbReference type="PANTHER" id="PTHR33055:SF15">
    <property type="entry name" value="TRANSPOSASE-RELATED"/>
    <property type="match status" value="1"/>
</dbReference>
<dbReference type="InterPro" id="IPR047650">
    <property type="entry name" value="Transpos_IS110"/>
</dbReference>
<feature type="compositionally biased region" description="Basic and acidic residues" evidence="1">
    <location>
        <begin position="17"/>
        <end position="29"/>
    </location>
</feature>
<dbReference type="GO" id="GO:0006313">
    <property type="term" value="P:DNA transposition"/>
    <property type="evidence" value="ECO:0007669"/>
    <property type="project" value="InterPro"/>
</dbReference>
<evidence type="ECO:0000313" key="4">
    <source>
        <dbReference type="Proteomes" id="UP000245444"/>
    </source>
</evidence>
<dbReference type="EMBL" id="CP029553">
    <property type="protein sequence ID" value="AWN47387.1"/>
    <property type="molecule type" value="Genomic_DNA"/>
</dbReference>
<dbReference type="GO" id="GO:0003677">
    <property type="term" value="F:DNA binding"/>
    <property type="evidence" value="ECO:0007669"/>
    <property type="project" value="InterPro"/>
</dbReference>
<protein>
    <recommendedName>
        <fullName evidence="2">Transposase IS116/IS110/IS902 C-terminal domain-containing protein</fullName>
    </recommendedName>
</protein>
<evidence type="ECO:0000313" key="3">
    <source>
        <dbReference type="EMBL" id="AWN47387.1"/>
    </source>
</evidence>
<dbReference type="GO" id="GO:0004803">
    <property type="term" value="F:transposase activity"/>
    <property type="evidence" value="ECO:0007669"/>
    <property type="project" value="InterPro"/>
</dbReference>
<dbReference type="OrthoDB" id="9815354at2"/>
<dbReference type="InterPro" id="IPR003346">
    <property type="entry name" value="Transposase_20"/>
</dbReference>
<feature type="compositionally biased region" description="Polar residues" evidence="1">
    <location>
        <begin position="1"/>
        <end position="16"/>
    </location>
</feature>
<accession>A0A2U8WMR7</accession>
<proteinExistence type="predicted"/>
<evidence type="ECO:0000256" key="1">
    <source>
        <dbReference type="SAM" id="MobiDB-lite"/>
    </source>
</evidence>
<reference evidence="3 4" key="1">
    <citation type="submission" date="2018-05" db="EMBL/GenBank/DDBJ databases">
        <title>Complete Genome Sequence of Methylobacterium sp. 17Sr1-28.</title>
        <authorList>
            <person name="Srinivasan S."/>
        </authorList>
    </citation>
    <scope>NUCLEOTIDE SEQUENCE [LARGE SCALE GENOMIC DNA]</scope>
    <source>
        <strain evidence="3 4">17Sr1-28</strain>
    </source>
</reference>
<gene>
    <name evidence="3" type="ORF">DK419_14565</name>
</gene>
<organism evidence="3 4">
    <name type="scientific">Methylobacterium terrae</name>
    <dbReference type="NCBI Taxonomy" id="2202827"/>
    <lineage>
        <taxon>Bacteria</taxon>
        <taxon>Pseudomonadati</taxon>
        <taxon>Pseudomonadota</taxon>
        <taxon>Alphaproteobacteria</taxon>
        <taxon>Hyphomicrobiales</taxon>
        <taxon>Methylobacteriaceae</taxon>
        <taxon>Methylobacterium</taxon>
    </lineage>
</organism>
<evidence type="ECO:0000259" key="2">
    <source>
        <dbReference type="Pfam" id="PF02371"/>
    </source>
</evidence>
<dbReference type="Pfam" id="PF02371">
    <property type="entry name" value="Transposase_20"/>
    <property type="match status" value="1"/>
</dbReference>
<feature type="domain" description="Transposase IS116/IS110/IS902 C-terminal" evidence="2">
    <location>
        <begin position="44"/>
        <end position="124"/>
    </location>
</feature>
<dbReference type="AlphaFoldDB" id="A0A2U8WMR7"/>
<sequence length="170" mass="18752">MTTAPCSVSIRASTTDQDGRSGRSTRNVESDLGPFGEAVKVQVTIPGIGDLTAQVILSEIGPDMSRFPTAGHLISWAGLCPGSDESAGKRRSTRLRKGTPWLKTALVQAAWAGTRRKTSDIRAQFRRLGGRRPRRRRTARALDLRFLRSSRDHLARAGIVWPRSRREAHP</sequence>
<keyword evidence="4" id="KW-1185">Reference proteome</keyword>